<keyword evidence="3 6" id="KW-0479">Metal-binding</keyword>
<name>A0A6A6NX13_9PEZI</name>
<dbReference type="InterPro" id="IPR051090">
    <property type="entry name" value="Inositol_monoP_superfamily"/>
</dbReference>
<comment type="similarity">
    <text evidence="2">Belongs to the inositol monophosphatase superfamily.</text>
</comment>
<reference evidence="7" key="1">
    <citation type="journal article" date="2020" name="Stud. Mycol.">
        <title>101 Dothideomycetes genomes: a test case for predicting lifestyles and emergence of pathogens.</title>
        <authorList>
            <person name="Haridas S."/>
            <person name="Albert R."/>
            <person name="Binder M."/>
            <person name="Bloem J."/>
            <person name="Labutti K."/>
            <person name="Salamov A."/>
            <person name="Andreopoulos B."/>
            <person name="Baker S."/>
            <person name="Barry K."/>
            <person name="Bills G."/>
            <person name="Bluhm B."/>
            <person name="Cannon C."/>
            <person name="Castanera R."/>
            <person name="Culley D."/>
            <person name="Daum C."/>
            <person name="Ezra D."/>
            <person name="Gonzalez J."/>
            <person name="Henrissat B."/>
            <person name="Kuo A."/>
            <person name="Liang C."/>
            <person name="Lipzen A."/>
            <person name="Lutzoni F."/>
            <person name="Magnuson J."/>
            <person name="Mondo S."/>
            <person name="Nolan M."/>
            <person name="Ohm R."/>
            <person name="Pangilinan J."/>
            <person name="Park H.-J."/>
            <person name="Ramirez L."/>
            <person name="Alfaro M."/>
            <person name="Sun H."/>
            <person name="Tritt A."/>
            <person name="Yoshinaga Y."/>
            <person name="Zwiers L.-H."/>
            <person name="Turgeon B."/>
            <person name="Goodwin S."/>
            <person name="Spatafora J."/>
            <person name="Crous P."/>
            <person name="Grigoriev I."/>
        </authorList>
    </citation>
    <scope>NUCLEOTIDE SEQUENCE</scope>
    <source>
        <strain evidence="7">ATCC 16933</strain>
    </source>
</reference>
<evidence type="ECO:0000313" key="8">
    <source>
        <dbReference type="Proteomes" id="UP000799766"/>
    </source>
</evidence>
<feature type="binding site" evidence="6">
    <location>
        <position position="140"/>
    </location>
    <ligand>
        <name>Mg(2+)</name>
        <dbReference type="ChEBI" id="CHEBI:18420"/>
        <label>1</label>
        <note>catalytic</note>
    </ligand>
</feature>
<evidence type="ECO:0000313" key="7">
    <source>
        <dbReference type="EMBL" id="KAF2456300.1"/>
    </source>
</evidence>
<dbReference type="EMBL" id="MU001683">
    <property type="protein sequence ID" value="KAF2456300.1"/>
    <property type="molecule type" value="Genomic_DNA"/>
</dbReference>
<feature type="binding site" evidence="6">
    <location>
        <position position="71"/>
    </location>
    <ligand>
        <name>Mg(2+)</name>
        <dbReference type="ChEBI" id="CHEBI:18420"/>
        <label>1</label>
        <note>catalytic</note>
    </ligand>
</feature>
<dbReference type="OrthoDB" id="411145at2759"/>
<evidence type="ECO:0000256" key="3">
    <source>
        <dbReference type="ARBA" id="ARBA00022723"/>
    </source>
</evidence>
<dbReference type="AlphaFoldDB" id="A0A6A6NX13"/>
<feature type="binding site" evidence="6">
    <location>
        <position position="300"/>
    </location>
    <ligand>
        <name>Mg(2+)</name>
        <dbReference type="ChEBI" id="CHEBI:18420"/>
        <label>1</label>
        <note>catalytic</note>
    </ligand>
</feature>
<evidence type="ECO:0000256" key="4">
    <source>
        <dbReference type="ARBA" id="ARBA00022801"/>
    </source>
</evidence>
<evidence type="ECO:0000256" key="1">
    <source>
        <dbReference type="ARBA" id="ARBA00001946"/>
    </source>
</evidence>
<gene>
    <name evidence="7" type="ORF">BDY21DRAFT_386361</name>
</gene>
<dbReference type="SUPFAM" id="SSF56655">
    <property type="entry name" value="Carbohydrate phosphatase"/>
    <property type="match status" value="1"/>
</dbReference>
<sequence>MAFPYSTDLHTALLAVQRASLATVLVHRRSAGPTSLSKSDTTPVTVADFAAQSLLVSALRGAFPSDAFLGEEDAGALRSDAALAARVWAVVRETLTAYLDVNPAGAAALKAPASVDEMLESIDVAGRGEGGGKGRVWVMDPVDGTMTYVLGKQWVVALALLEGGIQRVAVLGCPNLALDGDMTVREDAVDAEGMGYIISAVKGHGAGMWRMSKEGAFPADVPRKENDPGTAAVEINLVYSTLSTHSSGDKTRSLATKLGSPWPGWDIYATQMRYIACALGSCGAAVRIPRKGGDFGNMYDHAGGVLLCEEVGVKVTDLEGKPFDWTAGRTLSNNWGHVAAPMYCHDTVLAKLAEVLDEE</sequence>
<dbReference type="Pfam" id="PF00459">
    <property type="entry name" value="Inositol_P"/>
    <property type="match status" value="1"/>
</dbReference>
<dbReference type="GO" id="GO:0046872">
    <property type="term" value="F:metal ion binding"/>
    <property type="evidence" value="ECO:0007669"/>
    <property type="project" value="UniProtKB-KW"/>
</dbReference>
<dbReference type="GO" id="GO:0008441">
    <property type="term" value="F:3'(2'),5'-bisphosphate nucleotidase activity"/>
    <property type="evidence" value="ECO:0007669"/>
    <property type="project" value="TreeGrafter"/>
</dbReference>
<dbReference type="GO" id="GO:0000103">
    <property type="term" value="P:sulfate assimilation"/>
    <property type="evidence" value="ECO:0007669"/>
    <property type="project" value="TreeGrafter"/>
</dbReference>
<keyword evidence="5 6" id="KW-0460">Magnesium</keyword>
<keyword evidence="8" id="KW-1185">Reference proteome</keyword>
<keyword evidence="4" id="KW-0378">Hydrolase</keyword>
<proteinExistence type="inferred from homology"/>
<evidence type="ECO:0000256" key="2">
    <source>
        <dbReference type="ARBA" id="ARBA00009759"/>
    </source>
</evidence>
<dbReference type="InterPro" id="IPR000760">
    <property type="entry name" value="Inositol_monophosphatase-like"/>
</dbReference>
<dbReference type="Gene3D" id="3.30.540.10">
    <property type="entry name" value="Fructose-1,6-Bisphosphatase, subunit A, domain 1"/>
    <property type="match status" value="1"/>
</dbReference>
<comment type="cofactor">
    <cofactor evidence="1 6">
        <name>Mg(2+)</name>
        <dbReference type="ChEBI" id="CHEBI:18420"/>
    </cofactor>
</comment>
<feature type="binding site" evidence="6">
    <location>
        <position position="143"/>
    </location>
    <ligand>
        <name>Mg(2+)</name>
        <dbReference type="ChEBI" id="CHEBI:18420"/>
        <label>1</label>
        <note>catalytic</note>
    </ligand>
</feature>
<evidence type="ECO:0000256" key="5">
    <source>
        <dbReference type="ARBA" id="ARBA00022842"/>
    </source>
</evidence>
<organism evidence="7 8">
    <name type="scientific">Lineolata rhizophorae</name>
    <dbReference type="NCBI Taxonomy" id="578093"/>
    <lineage>
        <taxon>Eukaryota</taxon>
        <taxon>Fungi</taxon>
        <taxon>Dikarya</taxon>
        <taxon>Ascomycota</taxon>
        <taxon>Pezizomycotina</taxon>
        <taxon>Dothideomycetes</taxon>
        <taxon>Dothideomycetes incertae sedis</taxon>
        <taxon>Lineolatales</taxon>
        <taxon>Lineolataceae</taxon>
        <taxon>Lineolata</taxon>
    </lineage>
</organism>
<evidence type="ECO:0000256" key="6">
    <source>
        <dbReference type="PIRSR" id="PIRSR600760-2"/>
    </source>
</evidence>
<dbReference type="PANTHER" id="PTHR43200">
    <property type="entry name" value="PHOSPHATASE"/>
    <property type="match status" value="1"/>
</dbReference>
<protein>
    <submittedName>
        <fullName evidence="7">Myo-inositol-1-monophosphatase</fullName>
    </submittedName>
</protein>
<dbReference type="PANTHER" id="PTHR43200:SF2">
    <property type="entry name" value="3'(2'),5'-BISPHOSPHATE NUCLEOTIDASE"/>
    <property type="match status" value="1"/>
</dbReference>
<accession>A0A6A6NX13</accession>
<dbReference type="Proteomes" id="UP000799766">
    <property type="component" value="Unassembled WGS sequence"/>
</dbReference>
<dbReference type="Gene3D" id="3.40.190.80">
    <property type="match status" value="1"/>
</dbReference>